<dbReference type="InterPro" id="IPR036388">
    <property type="entry name" value="WH-like_DNA-bd_sf"/>
</dbReference>
<dbReference type="EMBL" id="QSLN01000003">
    <property type="protein sequence ID" value="RDV83898.1"/>
    <property type="molecule type" value="Genomic_DNA"/>
</dbReference>
<evidence type="ECO:0000313" key="2">
    <source>
        <dbReference type="Proteomes" id="UP000256329"/>
    </source>
</evidence>
<dbReference type="AlphaFoldDB" id="A0A3D8P6P1"/>
<name>A0A3D8P6P1_9THEO</name>
<gene>
    <name evidence="1" type="ORF">DXX99_03425</name>
</gene>
<comment type="caution">
    <text evidence="1">The sequence shown here is derived from an EMBL/GenBank/DDBJ whole genome shotgun (WGS) entry which is preliminary data.</text>
</comment>
<proteinExistence type="predicted"/>
<dbReference type="RefSeq" id="WP_115792118.1">
    <property type="nucleotide sequence ID" value="NZ_QSLN01000003.1"/>
</dbReference>
<protein>
    <recommendedName>
        <fullName evidence="3">Helix-turn-helix domain-containing protein</fullName>
    </recommendedName>
</protein>
<evidence type="ECO:0008006" key="3">
    <source>
        <dbReference type="Google" id="ProtNLM"/>
    </source>
</evidence>
<accession>A0A3D8P6P1</accession>
<keyword evidence="2" id="KW-1185">Reference proteome</keyword>
<sequence length="112" mass="12842">MRLTDFLREVGPPVGYYPGLTRITGGVKETLFLCQLLYWTDREADPEGWVHKTQEEIAEETGLSRREQESARRSLKELGFLEEKREGCPARLLYRVNLDALNAAWEKAKGGE</sequence>
<dbReference type="Gene3D" id="1.10.10.10">
    <property type="entry name" value="Winged helix-like DNA-binding domain superfamily/Winged helix DNA-binding domain"/>
    <property type="match status" value="1"/>
</dbReference>
<dbReference type="Proteomes" id="UP000256329">
    <property type="component" value="Unassembled WGS sequence"/>
</dbReference>
<reference evidence="1 2" key="1">
    <citation type="submission" date="2018-08" db="EMBL/GenBank/DDBJ databases">
        <title>Form III RuBisCO-mediated autotrophy in Thermodesulfobium bacteria.</title>
        <authorList>
            <person name="Toshchakov S.V."/>
            <person name="Kublanov I.V."/>
            <person name="Frolov E."/>
            <person name="Bonch-Osmolovskaya E.A."/>
            <person name="Tourova T.P."/>
            <person name="Chernych N.A."/>
            <person name="Lebedinsky A.V."/>
        </authorList>
    </citation>
    <scope>NUCLEOTIDE SEQUENCE [LARGE SCALE GENOMIC DNA]</scope>
    <source>
        <strain evidence="1 2">SR</strain>
    </source>
</reference>
<organism evidence="1 2">
    <name type="scientific">Ammonifex thiophilus</name>
    <dbReference type="NCBI Taxonomy" id="444093"/>
    <lineage>
        <taxon>Bacteria</taxon>
        <taxon>Bacillati</taxon>
        <taxon>Bacillota</taxon>
        <taxon>Clostridia</taxon>
        <taxon>Thermoanaerobacterales</taxon>
        <taxon>Thermoanaerobacteraceae</taxon>
        <taxon>Ammonifex</taxon>
    </lineage>
</organism>
<dbReference type="OrthoDB" id="1809704at2"/>
<evidence type="ECO:0000313" key="1">
    <source>
        <dbReference type="EMBL" id="RDV83898.1"/>
    </source>
</evidence>